<dbReference type="GO" id="GO:0005874">
    <property type="term" value="C:microtubule"/>
    <property type="evidence" value="ECO:0007669"/>
    <property type="project" value="UniProtKB-KW"/>
</dbReference>
<evidence type="ECO:0000256" key="9">
    <source>
        <dbReference type="ARBA" id="ARBA00023306"/>
    </source>
</evidence>
<evidence type="ECO:0000256" key="8">
    <source>
        <dbReference type="ARBA" id="ARBA00023212"/>
    </source>
</evidence>
<evidence type="ECO:0000256" key="4">
    <source>
        <dbReference type="ARBA" id="ARBA00022618"/>
    </source>
</evidence>
<comment type="similarity">
    <text evidence="2">Belongs to the HAUS3 family.</text>
</comment>
<keyword evidence="6" id="KW-0498">Mitosis</keyword>
<sequence length="585" mass="67383">MSCSLGAEFVETLKTIYPKADILHEKDFDWLFDCPKTETFLEWFCNTVGEENVLSPTEVAAYQKLLSSGKPILEGKALDQVLQTCHQSPQLIGMMPEEEGPSLEDLKHETQALQSYNARQLQRRNKLQIRAASVKQELCHLEEEEEKAVWKLRKAQLDLEVENSQTNIALNQACKTAKQLVEWHSEAGKGRLQVLMSAADLSHYMETEKLATGALEGFIQKVLCQNVVEMVIKADQMILEKTGSPNTILLENLGSHREELGRLKLVYICSQRQLITTLAEMDGICTGLQWARTKKENWVGLEQLQTIHSEIDQTQANKLMPLLQAGTHFFCLPILSGELNVEAVHLGYIASRQKEVAVQLIDQHSRLELLELQLMLEERQLHKVGMLLEEMVATLQEDSDQWQLPSLLSLAFPSFRLWEMLEKYGHERQLFRTYETLAGRGSRLCQEARMLEVQLAVGVPKTEHSTLDVMDYHIWILILHPMDYRGQHRFGWGTFFSLLLLQFCSTFPIFLQELSELKEQLSTSEAKLYQMLMDLLSDLKAKRKSLRSHFQQTERDLYVHFFSNVNHLQEVVQELEEQDALRLRM</sequence>
<keyword evidence="4" id="KW-0132">Cell division</keyword>
<keyword evidence="8" id="KW-0206">Cytoskeleton</keyword>
<keyword evidence="3" id="KW-0963">Cytoplasm</keyword>
<dbReference type="InterPro" id="IPR032733">
    <property type="entry name" value="HAUS3_N"/>
</dbReference>
<evidence type="ECO:0000256" key="5">
    <source>
        <dbReference type="ARBA" id="ARBA00022701"/>
    </source>
</evidence>
<dbReference type="AlphaFoldDB" id="A0A7M4G3L4"/>
<dbReference type="GeneTree" id="ENSGT00390000011904"/>
<accession>A0A7M4G3L4</accession>
<evidence type="ECO:0000256" key="3">
    <source>
        <dbReference type="ARBA" id="ARBA00022490"/>
    </source>
</evidence>
<evidence type="ECO:0000313" key="12">
    <source>
        <dbReference type="Proteomes" id="UP000594220"/>
    </source>
</evidence>
<dbReference type="Proteomes" id="UP000594220">
    <property type="component" value="Unplaced"/>
</dbReference>
<keyword evidence="12" id="KW-1185">Reference proteome</keyword>
<keyword evidence="9" id="KW-0131">Cell cycle</keyword>
<feature type="domain" description="HAUS augmin-like complex subunit 3 N-terminal" evidence="10">
    <location>
        <begin position="30"/>
        <end position="280"/>
    </location>
</feature>
<dbReference type="GO" id="GO:0005815">
    <property type="term" value="C:microtubule organizing center"/>
    <property type="evidence" value="ECO:0007669"/>
    <property type="project" value="TreeGrafter"/>
</dbReference>
<organism evidence="11 12">
    <name type="scientific">Crocodylus porosus</name>
    <name type="common">Saltwater crocodile</name>
    <name type="synonym">Estuarine crocodile</name>
    <dbReference type="NCBI Taxonomy" id="8502"/>
    <lineage>
        <taxon>Eukaryota</taxon>
        <taxon>Metazoa</taxon>
        <taxon>Chordata</taxon>
        <taxon>Craniata</taxon>
        <taxon>Vertebrata</taxon>
        <taxon>Euteleostomi</taxon>
        <taxon>Archelosauria</taxon>
        <taxon>Archosauria</taxon>
        <taxon>Crocodylia</taxon>
        <taxon>Longirostres</taxon>
        <taxon>Crocodylidae</taxon>
        <taxon>Crocodylus</taxon>
    </lineage>
</organism>
<dbReference type="GO" id="GO:0031023">
    <property type="term" value="P:microtubule organizing center organization"/>
    <property type="evidence" value="ECO:0007669"/>
    <property type="project" value="TreeGrafter"/>
</dbReference>
<dbReference type="GO" id="GO:0051225">
    <property type="term" value="P:spindle assembly"/>
    <property type="evidence" value="ECO:0007669"/>
    <property type="project" value="InterPro"/>
</dbReference>
<reference evidence="11" key="1">
    <citation type="submission" date="2025-08" db="UniProtKB">
        <authorList>
            <consortium name="Ensembl"/>
        </authorList>
    </citation>
    <scope>IDENTIFICATION</scope>
</reference>
<protein>
    <recommendedName>
        <fullName evidence="10">HAUS augmin-like complex subunit 3 N-terminal domain-containing protein</fullName>
    </recommendedName>
</protein>
<dbReference type="GO" id="GO:0070652">
    <property type="term" value="C:HAUS complex"/>
    <property type="evidence" value="ECO:0007669"/>
    <property type="project" value="InterPro"/>
</dbReference>
<evidence type="ECO:0000256" key="6">
    <source>
        <dbReference type="ARBA" id="ARBA00022776"/>
    </source>
</evidence>
<dbReference type="PANTHER" id="PTHR19378:SF1">
    <property type="entry name" value="HAUS AUGMIN-LIKE COMPLEX SUBUNIT 3 N-TERMINAL DOMAIN-CONTAINING PROTEIN"/>
    <property type="match status" value="1"/>
</dbReference>
<name>A0A7M4G3L4_CROPO</name>
<dbReference type="InterPro" id="IPR026206">
    <property type="entry name" value="HAUS3"/>
</dbReference>
<evidence type="ECO:0000256" key="7">
    <source>
        <dbReference type="ARBA" id="ARBA00023054"/>
    </source>
</evidence>
<dbReference type="OMA" id="LEWFCNT"/>
<dbReference type="PANTHER" id="PTHR19378">
    <property type="entry name" value="GOLGIN- RELATED"/>
    <property type="match status" value="1"/>
</dbReference>
<dbReference type="Ensembl" id="ENSCPRT00005032398.1">
    <property type="protein sequence ID" value="ENSCPRP00005027723.1"/>
    <property type="gene ID" value="ENSCPRG00005019201.1"/>
</dbReference>
<comment type="subcellular location">
    <subcellularLocation>
        <location evidence="1">Cytoplasm</location>
        <location evidence="1">Cytoskeleton</location>
        <location evidence="1">Spindle</location>
    </subcellularLocation>
</comment>
<evidence type="ECO:0000256" key="1">
    <source>
        <dbReference type="ARBA" id="ARBA00004186"/>
    </source>
</evidence>
<proteinExistence type="inferred from homology"/>
<keyword evidence="7" id="KW-0175">Coiled coil</keyword>
<dbReference type="GO" id="GO:0051301">
    <property type="term" value="P:cell division"/>
    <property type="evidence" value="ECO:0007669"/>
    <property type="project" value="UniProtKB-KW"/>
</dbReference>
<evidence type="ECO:0000259" key="10">
    <source>
        <dbReference type="Pfam" id="PF14932"/>
    </source>
</evidence>
<dbReference type="PRINTS" id="PR02089">
    <property type="entry name" value="HAUSAUGMINL3"/>
</dbReference>
<reference evidence="11" key="2">
    <citation type="submission" date="2025-09" db="UniProtKB">
        <authorList>
            <consortium name="Ensembl"/>
        </authorList>
    </citation>
    <scope>IDENTIFICATION</scope>
</reference>
<evidence type="ECO:0000256" key="2">
    <source>
        <dbReference type="ARBA" id="ARBA00009645"/>
    </source>
</evidence>
<dbReference type="GO" id="GO:0072686">
    <property type="term" value="C:mitotic spindle"/>
    <property type="evidence" value="ECO:0007669"/>
    <property type="project" value="TreeGrafter"/>
</dbReference>
<keyword evidence="5" id="KW-0493">Microtubule</keyword>
<dbReference type="Pfam" id="PF14932">
    <property type="entry name" value="HAUS-augmin3"/>
    <property type="match status" value="1"/>
</dbReference>
<evidence type="ECO:0000313" key="11">
    <source>
        <dbReference type="Ensembl" id="ENSCPRP00005027723.1"/>
    </source>
</evidence>